<reference evidence="7 8" key="1">
    <citation type="submission" date="2020-08" db="EMBL/GenBank/DDBJ databases">
        <authorList>
            <person name="Mo P."/>
        </authorList>
    </citation>
    <scope>NUCLEOTIDE SEQUENCE [LARGE SCALE GENOMIC DNA]</scope>
    <source>
        <strain evidence="7 8">CGMCC 4.1532</strain>
    </source>
</reference>
<comment type="cofactor">
    <cofactor evidence="1">
        <name>FAD</name>
        <dbReference type="ChEBI" id="CHEBI:57692"/>
    </cofactor>
</comment>
<keyword evidence="4" id="KW-0560">Oxidoreductase</keyword>
<dbReference type="InterPro" id="IPR002938">
    <property type="entry name" value="FAD-bd"/>
</dbReference>
<keyword evidence="5 7" id="KW-0503">Monooxygenase</keyword>
<evidence type="ECO:0000313" key="8">
    <source>
        <dbReference type="Proteomes" id="UP000515728"/>
    </source>
</evidence>
<feature type="domain" description="FAD-binding" evidence="6">
    <location>
        <begin position="284"/>
        <end position="350"/>
    </location>
</feature>
<dbReference type="GO" id="GO:0071949">
    <property type="term" value="F:FAD binding"/>
    <property type="evidence" value="ECO:0007669"/>
    <property type="project" value="InterPro"/>
</dbReference>
<dbReference type="InterPro" id="IPR050493">
    <property type="entry name" value="FAD-dep_Monooxygenase_BioMet"/>
</dbReference>
<dbReference type="KEGG" id="ppel:H6H00_00745"/>
<evidence type="ECO:0000256" key="3">
    <source>
        <dbReference type="ARBA" id="ARBA00022827"/>
    </source>
</evidence>
<evidence type="ECO:0000259" key="6">
    <source>
        <dbReference type="Pfam" id="PF01494"/>
    </source>
</evidence>
<dbReference type="EMBL" id="CP060131">
    <property type="protein sequence ID" value="QNG55273.1"/>
    <property type="molecule type" value="Genomic_DNA"/>
</dbReference>
<evidence type="ECO:0000256" key="2">
    <source>
        <dbReference type="ARBA" id="ARBA00022630"/>
    </source>
</evidence>
<dbReference type="PANTHER" id="PTHR13789:SF318">
    <property type="entry name" value="GERANYLGERANYL DIPHOSPHATE REDUCTASE"/>
    <property type="match status" value="1"/>
</dbReference>
<gene>
    <name evidence="7" type="ORF">H6H00_00745</name>
</gene>
<evidence type="ECO:0000256" key="1">
    <source>
        <dbReference type="ARBA" id="ARBA00001974"/>
    </source>
</evidence>
<dbReference type="SUPFAM" id="SSF51905">
    <property type="entry name" value="FAD/NAD(P)-binding domain"/>
    <property type="match status" value="1"/>
</dbReference>
<feature type="domain" description="FAD-binding" evidence="6">
    <location>
        <begin position="9"/>
        <end position="197"/>
    </location>
</feature>
<proteinExistence type="predicted"/>
<dbReference type="Proteomes" id="UP000515728">
    <property type="component" value="Chromosome"/>
</dbReference>
<accession>A0A7G7MR62</accession>
<keyword evidence="3" id="KW-0274">FAD</keyword>
<dbReference type="PANTHER" id="PTHR13789">
    <property type="entry name" value="MONOOXYGENASE"/>
    <property type="match status" value="1"/>
</dbReference>
<dbReference type="PRINTS" id="PR00420">
    <property type="entry name" value="RNGMNOXGNASE"/>
</dbReference>
<keyword evidence="8" id="KW-1185">Reference proteome</keyword>
<evidence type="ECO:0000256" key="5">
    <source>
        <dbReference type="ARBA" id="ARBA00023033"/>
    </source>
</evidence>
<sequence>MATDTTTTDVDIAVVGGGIGGLTLALALRERGIDAEVFEQADELREVGAAVALAANGTRILERLGLGDELAAASVVPTELQYRHWRSGTVLAGHPIGAEYARRFGGPFWGIHRASLQRTLSTAWGPERLHLGWCLTGIADGPDGVRLEFGGDRTVRARVVVGADGVRSAVRGYIGGGAPVYSGTSGFRGIVPTGALPSLPAPRAVQFWVGPGAHLLHYAVGETVNFLAVLDGPAEWPHAAGLGEAGPGELDAAFAQWHPAVREMVAAVPQSPRWGLFVLPPPPRWSRGRAVLLGDAAHAMLPHHGQGANQTIEDATVLARCLADTGPQGYGTAFGRYERLRRARTRAVQRAAWDTSAALHLPDGPDAAARDERLRALDGWLGWIHGHDADAAADALTDARR</sequence>
<keyword evidence="2" id="KW-0285">Flavoprotein</keyword>
<dbReference type="AlphaFoldDB" id="A0A7G7MR62"/>
<name>A0A7G7MR62_9PSEU</name>
<organism evidence="7 8">
    <name type="scientific">Pseudonocardia petroleophila</name>
    <dbReference type="NCBI Taxonomy" id="37331"/>
    <lineage>
        <taxon>Bacteria</taxon>
        <taxon>Bacillati</taxon>
        <taxon>Actinomycetota</taxon>
        <taxon>Actinomycetes</taxon>
        <taxon>Pseudonocardiales</taxon>
        <taxon>Pseudonocardiaceae</taxon>
        <taxon>Pseudonocardia</taxon>
    </lineage>
</organism>
<evidence type="ECO:0000256" key="4">
    <source>
        <dbReference type="ARBA" id="ARBA00023002"/>
    </source>
</evidence>
<protein>
    <submittedName>
        <fullName evidence="7">FAD-dependent monooxygenase</fullName>
    </submittedName>
</protein>
<dbReference type="Pfam" id="PF01494">
    <property type="entry name" value="FAD_binding_3"/>
    <property type="match status" value="2"/>
</dbReference>
<evidence type="ECO:0000313" key="7">
    <source>
        <dbReference type="EMBL" id="QNG55273.1"/>
    </source>
</evidence>
<dbReference type="GO" id="GO:0004497">
    <property type="term" value="F:monooxygenase activity"/>
    <property type="evidence" value="ECO:0007669"/>
    <property type="project" value="UniProtKB-KW"/>
</dbReference>
<dbReference type="Gene3D" id="3.50.50.60">
    <property type="entry name" value="FAD/NAD(P)-binding domain"/>
    <property type="match status" value="1"/>
</dbReference>
<dbReference type="SUPFAM" id="SSF54373">
    <property type="entry name" value="FAD-linked reductases, C-terminal domain"/>
    <property type="match status" value="1"/>
</dbReference>
<dbReference type="InterPro" id="IPR036188">
    <property type="entry name" value="FAD/NAD-bd_sf"/>
</dbReference>